<dbReference type="GeneID" id="36320965"/>
<evidence type="ECO:0000256" key="3">
    <source>
        <dbReference type="ARBA" id="ARBA00022827"/>
    </source>
</evidence>
<evidence type="ECO:0000256" key="2">
    <source>
        <dbReference type="ARBA" id="ARBA00022630"/>
    </source>
</evidence>
<dbReference type="VEuPathDB" id="MicrosporidiaDB:AAJ76_5800012528"/>
<dbReference type="InterPro" id="IPR008255">
    <property type="entry name" value="Pyr_nucl-diS_OxRdtase_2_AS"/>
</dbReference>
<evidence type="ECO:0000256" key="4">
    <source>
        <dbReference type="ARBA" id="ARBA00023002"/>
    </source>
</evidence>
<dbReference type="PANTHER" id="PTHR48105">
    <property type="entry name" value="THIOREDOXIN REDUCTASE 1-RELATED-RELATED"/>
    <property type="match status" value="1"/>
</dbReference>
<evidence type="ECO:0000313" key="9">
    <source>
        <dbReference type="Proteomes" id="UP000034350"/>
    </source>
</evidence>
<keyword evidence="9" id="KW-1185">Reference proteome</keyword>
<dbReference type="RefSeq" id="XP_024330332.1">
    <property type="nucleotide sequence ID" value="XM_024476017.1"/>
</dbReference>
<gene>
    <name evidence="8" type="ORF">AAJ76_5800012528</name>
</gene>
<keyword evidence="3" id="KW-0274">FAD</keyword>
<reference evidence="8 9" key="1">
    <citation type="journal article" date="2015" name="Environ. Microbiol.">
        <title>Genome analyses suggest the presence of polyploidy and recent human-driven expansions in eight global populations of the honeybee pathogen Nosema ceranae.</title>
        <authorList>
            <person name="Pelin A."/>
            <person name="Selman M."/>
            <person name="Aris-Brosou S."/>
            <person name="Farinelli L."/>
            <person name="Corradi N."/>
        </authorList>
    </citation>
    <scope>NUCLEOTIDE SEQUENCE [LARGE SCALE GENOMIC DNA]</scope>
    <source>
        <strain evidence="8 9">PA08 1199</strain>
    </source>
</reference>
<dbReference type="InterPro" id="IPR023753">
    <property type="entry name" value="FAD/NAD-binding_dom"/>
</dbReference>
<dbReference type="SUPFAM" id="SSF51905">
    <property type="entry name" value="FAD/NAD(P)-binding domain"/>
    <property type="match status" value="1"/>
</dbReference>
<organism evidence="8 9">
    <name type="scientific">Vairimorpha ceranae</name>
    <dbReference type="NCBI Taxonomy" id="40302"/>
    <lineage>
        <taxon>Eukaryota</taxon>
        <taxon>Fungi</taxon>
        <taxon>Fungi incertae sedis</taxon>
        <taxon>Microsporidia</taxon>
        <taxon>Nosematidae</taxon>
        <taxon>Vairimorpha</taxon>
    </lineage>
</organism>
<dbReference type="InterPro" id="IPR050097">
    <property type="entry name" value="Ferredoxin-NADP_redctase_2"/>
</dbReference>
<evidence type="ECO:0000256" key="6">
    <source>
        <dbReference type="ARBA" id="ARBA00023284"/>
    </source>
</evidence>
<evidence type="ECO:0000259" key="7">
    <source>
        <dbReference type="Pfam" id="PF07992"/>
    </source>
</evidence>
<dbReference type="Proteomes" id="UP000034350">
    <property type="component" value="Unassembled WGS sequence"/>
</dbReference>
<evidence type="ECO:0000256" key="1">
    <source>
        <dbReference type="ARBA" id="ARBA00009333"/>
    </source>
</evidence>
<dbReference type="Pfam" id="PF07992">
    <property type="entry name" value="Pyr_redox_2"/>
    <property type="match status" value="1"/>
</dbReference>
<dbReference type="OrthoDB" id="371245at2759"/>
<feature type="domain" description="FAD/NAD(P)-binding" evidence="7">
    <location>
        <begin position="4"/>
        <end position="295"/>
    </location>
</feature>
<protein>
    <submittedName>
        <fullName evidence="8">Thioredoxin-disulfide reductase</fullName>
    </submittedName>
</protein>
<keyword evidence="5" id="KW-1015">Disulfide bond</keyword>
<comment type="caution">
    <text evidence="8">The sequence shown here is derived from an EMBL/GenBank/DDBJ whole genome shotgun (WGS) entry which is preliminary data.</text>
</comment>
<keyword evidence="4" id="KW-0560">Oxidoreductase</keyword>
<comment type="similarity">
    <text evidence="1">Belongs to the class-II pyridine nucleotide-disulfide oxidoreductase family.</text>
</comment>
<sequence length="308" mass="34212">MIEEIIIIGSGPAAYSAAIYTKKFNPIILRGGMVGSIGPGGQLTTTTFVDNYPGFPTGVQGPELMDIMYEQAKTFNLRQIDRTVINIQKNNNIFYVYTKRDIYKAKCLIIATGASAKRLYVEGTNDNELWQKGISACAVCDGYFYKDKIACVIGGGDSAMEEVLFLSKICSKVYLIHRRNEFRSRKDKLEEVKKTKNIVIVTPYNLKSAHGIDKLEYIILENGAETKKLEVDGLFFGIGHTPNTQFLEENFLHVLDKDKFIKVNEDCTTAEKGLFACGDVFDKVYRQAVTAASSGCIAGLNAAKFLKD</sequence>
<dbReference type="AlphaFoldDB" id="A0A0F9WCN4"/>
<dbReference type="PROSITE" id="PS00573">
    <property type="entry name" value="PYRIDINE_REDOX_2"/>
    <property type="match status" value="1"/>
</dbReference>
<dbReference type="VEuPathDB" id="MicrosporidiaDB:NCER_101513"/>
<dbReference type="Gene3D" id="3.50.50.60">
    <property type="entry name" value="FAD/NAD(P)-binding domain"/>
    <property type="match status" value="2"/>
</dbReference>
<dbReference type="VEuPathDB" id="MicrosporidiaDB:G9O61_00g007730"/>
<dbReference type="GO" id="GO:0097237">
    <property type="term" value="P:cellular response to toxic substance"/>
    <property type="evidence" value="ECO:0007669"/>
    <property type="project" value="UniProtKB-ARBA"/>
</dbReference>
<evidence type="ECO:0000313" key="8">
    <source>
        <dbReference type="EMBL" id="KKO74590.1"/>
    </source>
</evidence>
<dbReference type="PRINTS" id="PR00469">
    <property type="entry name" value="PNDRDTASEII"/>
</dbReference>
<dbReference type="GO" id="GO:0016668">
    <property type="term" value="F:oxidoreductase activity, acting on a sulfur group of donors, NAD(P) as acceptor"/>
    <property type="evidence" value="ECO:0007669"/>
    <property type="project" value="UniProtKB-ARBA"/>
</dbReference>
<dbReference type="PRINTS" id="PR00368">
    <property type="entry name" value="FADPNR"/>
</dbReference>
<name>A0A0F9WCN4_9MICR</name>
<proteinExistence type="inferred from homology"/>
<keyword evidence="6" id="KW-0676">Redox-active center</keyword>
<evidence type="ECO:0000256" key="5">
    <source>
        <dbReference type="ARBA" id="ARBA00023157"/>
    </source>
</evidence>
<dbReference type="EMBL" id="JPQZ01000058">
    <property type="protein sequence ID" value="KKO74590.1"/>
    <property type="molecule type" value="Genomic_DNA"/>
</dbReference>
<keyword evidence="2" id="KW-0285">Flavoprotein</keyword>
<dbReference type="InterPro" id="IPR036188">
    <property type="entry name" value="FAD/NAD-bd_sf"/>
</dbReference>
<accession>A0A0F9WCN4</accession>